<reference evidence="13 14" key="1">
    <citation type="submission" date="2019-04" db="EMBL/GenBank/DDBJ databases">
        <title>Genome of a novel bacterium Candidatus Jettenia ecosi reconstructed from metagenome of an anammox bioreactor.</title>
        <authorList>
            <person name="Mardanov A.V."/>
            <person name="Beletsky A.V."/>
            <person name="Ravin N.V."/>
            <person name="Botchkova E.A."/>
            <person name="Litti Y.V."/>
            <person name="Nozhevnikova A.N."/>
        </authorList>
    </citation>
    <scope>NUCLEOTIDE SEQUENCE [LARGE SCALE GENOMIC DNA]</scope>
    <source>
        <strain evidence="13">J2</strain>
    </source>
</reference>
<dbReference type="SUPFAM" id="SSF55785">
    <property type="entry name" value="PYP-like sensor domain (PAS domain)"/>
    <property type="match status" value="1"/>
</dbReference>
<dbReference type="Pfam" id="PF00512">
    <property type="entry name" value="HisKA"/>
    <property type="match status" value="1"/>
</dbReference>
<dbReference type="PROSITE" id="PS50109">
    <property type="entry name" value="HIS_KIN"/>
    <property type="match status" value="1"/>
</dbReference>
<dbReference type="PANTHER" id="PTHR43711">
    <property type="entry name" value="TWO-COMPONENT HISTIDINE KINASE"/>
    <property type="match status" value="1"/>
</dbReference>
<dbReference type="InterPro" id="IPR005467">
    <property type="entry name" value="His_kinase_dom"/>
</dbReference>
<dbReference type="Gene3D" id="3.30.450.20">
    <property type="entry name" value="PAS domain"/>
    <property type="match status" value="1"/>
</dbReference>
<dbReference type="PANTHER" id="PTHR43711:SF1">
    <property type="entry name" value="HISTIDINE KINASE 1"/>
    <property type="match status" value="1"/>
</dbReference>
<keyword evidence="5" id="KW-0597">Phosphoprotein</keyword>
<dbReference type="InterPro" id="IPR036097">
    <property type="entry name" value="HisK_dim/P_sf"/>
</dbReference>
<keyword evidence="4" id="KW-1003">Cell membrane</keyword>
<evidence type="ECO:0000313" key="14">
    <source>
        <dbReference type="Proteomes" id="UP000319783"/>
    </source>
</evidence>
<dbReference type="AlphaFoldDB" id="A0A533QBT9"/>
<evidence type="ECO:0000256" key="7">
    <source>
        <dbReference type="ARBA" id="ARBA00022741"/>
    </source>
</evidence>
<dbReference type="InterPro" id="IPR004358">
    <property type="entry name" value="Sig_transdc_His_kin-like_C"/>
</dbReference>
<evidence type="ECO:0000256" key="9">
    <source>
        <dbReference type="ARBA" id="ARBA00022840"/>
    </source>
</evidence>
<evidence type="ECO:0000313" key="13">
    <source>
        <dbReference type="EMBL" id="TLD41889.1"/>
    </source>
</evidence>
<accession>A0A533QBT9</accession>
<evidence type="ECO:0000256" key="8">
    <source>
        <dbReference type="ARBA" id="ARBA00022777"/>
    </source>
</evidence>
<dbReference type="GO" id="GO:0032259">
    <property type="term" value="P:methylation"/>
    <property type="evidence" value="ECO:0007669"/>
    <property type="project" value="UniProtKB-KW"/>
</dbReference>
<dbReference type="Proteomes" id="UP000319783">
    <property type="component" value="Unassembled WGS sequence"/>
</dbReference>
<dbReference type="InterPro" id="IPR036890">
    <property type="entry name" value="HATPase_C_sf"/>
</dbReference>
<feature type="domain" description="Histidine kinase" evidence="12">
    <location>
        <begin position="136"/>
        <end position="352"/>
    </location>
</feature>
<evidence type="ECO:0000256" key="10">
    <source>
        <dbReference type="ARBA" id="ARBA00023012"/>
    </source>
</evidence>
<comment type="catalytic activity">
    <reaction evidence="1">
        <text>ATP + protein L-histidine = ADP + protein N-phospho-L-histidine.</text>
        <dbReference type="EC" id="2.7.13.3"/>
    </reaction>
</comment>
<dbReference type="GO" id="GO:0008168">
    <property type="term" value="F:methyltransferase activity"/>
    <property type="evidence" value="ECO:0007669"/>
    <property type="project" value="UniProtKB-KW"/>
</dbReference>
<evidence type="ECO:0000256" key="5">
    <source>
        <dbReference type="ARBA" id="ARBA00022553"/>
    </source>
</evidence>
<keyword evidence="10" id="KW-0902">Two-component regulatory system</keyword>
<dbReference type="CDD" id="cd00082">
    <property type="entry name" value="HisKA"/>
    <property type="match status" value="1"/>
</dbReference>
<dbReference type="InterPro" id="IPR003661">
    <property type="entry name" value="HisK_dim/P_dom"/>
</dbReference>
<dbReference type="PRINTS" id="PR00344">
    <property type="entry name" value="BCTRLSENSOR"/>
</dbReference>
<dbReference type="InterPro" id="IPR050736">
    <property type="entry name" value="Sensor_HK_Regulatory"/>
</dbReference>
<keyword evidence="13" id="KW-0489">Methyltransferase</keyword>
<proteinExistence type="predicted"/>
<dbReference type="FunFam" id="3.30.565.10:FF:000023">
    <property type="entry name" value="PAS domain-containing sensor histidine kinase"/>
    <property type="match status" value="1"/>
</dbReference>
<dbReference type="SMART" id="SM00388">
    <property type="entry name" value="HisKA"/>
    <property type="match status" value="1"/>
</dbReference>
<keyword evidence="9" id="KW-0067">ATP-binding</keyword>
<comment type="caution">
    <text evidence="13">The sequence shown here is derived from an EMBL/GenBank/DDBJ whole genome shotgun (WGS) entry which is preliminary data.</text>
</comment>
<dbReference type="Gene3D" id="1.10.287.130">
    <property type="match status" value="1"/>
</dbReference>
<dbReference type="Pfam" id="PF02518">
    <property type="entry name" value="HATPase_c"/>
    <property type="match status" value="1"/>
</dbReference>
<dbReference type="InterPro" id="IPR035965">
    <property type="entry name" value="PAS-like_dom_sf"/>
</dbReference>
<comment type="subcellular location">
    <subcellularLocation>
        <location evidence="2">Cell membrane</location>
    </subcellularLocation>
</comment>
<evidence type="ECO:0000256" key="6">
    <source>
        <dbReference type="ARBA" id="ARBA00022679"/>
    </source>
</evidence>
<evidence type="ECO:0000256" key="4">
    <source>
        <dbReference type="ARBA" id="ARBA00022475"/>
    </source>
</evidence>
<sequence length="352" mass="40313">MSEAIVKTVRVPLIALDSNLRVKTANRSFYETFKVRPKETENKLLYDLGNRQWDIPKLRTLLGEILPHKNMFEDFVVEHDFETIGQKIMILNARILQQGPEKKPLILLSIEDITERKKAEEERRWLERQKDEFIGIASHELKTPVTSIKAYTQILQHRFQKAGDMKSAEMVGKMDAQIDKLTSLIGDLLDVTKIEGGKLQYHEGPFDFNELIGEIVEEMQRLTTKHTLVQQLTKSRTITGDRDRIGQVITNFLSNAIKYSLHADTIIIKTKTDKEGVTLCVQDFGCGISKSDQEKLFKRFSRIIASDQKAYPGMGLGLYITSEIIKRHNGKIWVESEKGKGSTFCFSLPLKQ</sequence>
<keyword evidence="6 13" id="KW-0808">Transferase</keyword>
<dbReference type="GO" id="GO:0000155">
    <property type="term" value="F:phosphorelay sensor kinase activity"/>
    <property type="evidence" value="ECO:0007669"/>
    <property type="project" value="InterPro"/>
</dbReference>
<dbReference type="Gene3D" id="3.30.565.10">
    <property type="entry name" value="Histidine kinase-like ATPase, C-terminal domain"/>
    <property type="match status" value="1"/>
</dbReference>
<dbReference type="EMBL" id="SULG01000033">
    <property type="protein sequence ID" value="TLD41889.1"/>
    <property type="molecule type" value="Genomic_DNA"/>
</dbReference>
<dbReference type="EC" id="2.7.13.3" evidence="3"/>
<keyword evidence="11" id="KW-0472">Membrane</keyword>
<protein>
    <recommendedName>
        <fullName evidence="3">histidine kinase</fullName>
        <ecNumber evidence="3">2.7.13.3</ecNumber>
    </recommendedName>
</protein>
<dbReference type="SUPFAM" id="SSF55874">
    <property type="entry name" value="ATPase domain of HSP90 chaperone/DNA topoisomerase II/histidine kinase"/>
    <property type="match status" value="1"/>
</dbReference>
<name>A0A533QBT9_9BACT</name>
<evidence type="ECO:0000256" key="3">
    <source>
        <dbReference type="ARBA" id="ARBA00012438"/>
    </source>
</evidence>
<keyword evidence="7" id="KW-0547">Nucleotide-binding</keyword>
<dbReference type="GO" id="GO:0005524">
    <property type="term" value="F:ATP binding"/>
    <property type="evidence" value="ECO:0007669"/>
    <property type="project" value="UniProtKB-KW"/>
</dbReference>
<dbReference type="SMART" id="SM00387">
    <property type="entry name" value="HATPase_c"/>
    <property type="match status" value="1"/>
</dbReference>
<evidence type="ECO:0000256" key="2">
    <source>
        <dbReference type="ARBA" id="ARBA00004236"/>
    </source>
</evidence>
<evidence type="ECO:0000259" key="12">
    <source>
        <dbReference type="PROSITE" id="PS50109"/>
    </source>
</evidence>
<evidence type="ECO:0000256" key="1">
    <source>
        <dbReference type="ARBA" id="ARBA00000085"/>
    </source>
</evidence>
<dbReference type="GO" id="GO:0005886">
    <property type="term" value="C:plasma membrane"/>
    <property type="evidence" value="ECO:0007669"/>
    <property type="project" value="UniProtKB-SubCell"/>
</dbReference>
<evidence type="ECO:0000256" key="11">
    <source>
        <dbReference type="ARBA" id="ARBA00023136"/>
    </source>
</evidence>
<gene>
    <name evidence="13" type="ORF">JETT_1830</name>
</gene>
<organism evidence="13 14">
    <name type="scientific">Candidatus Jettenia ecosi</name>
    <dbReference type="NCBI Taxonomy" id="2494326"/>
    <lineage>
        <taxon>Bacteria</taxon>
        <taxon>Pseudomonadati</taxon>
        <taxon>Planctomycetota</taxon>
        <taxon>Candidatus Brocadiia</taxon>
        <taxon>Candidatus Brocadiales</taxon>
        <taxon>Candidatus Brocadiaceae</taxon>
        <taxon>Candidatus Jettenia</taxon>
    </lineage>
</organism>
<dbReference type="SUPFAM" id="SSF47384">
    <property type="entry name" value="Homodimeric domain of signal transducing histidine kinase"/>
    <property type="match status" value="1"/>
</dbReference>
<dbReference type="InterPro" id="IPR003594">
    <property type="entry name" value="HATPase_dom"/>
</dbReference>
<keyword evidence="8" id="KW-0418">Kinase</keyword>